<keyword evidence="2" id="KW-0238">DNA-binding</keyword>
<evidence type="ECO:0000313" key="5">
    <source>
        <dbReference type="EMBL" id="OTP74224.1"/>
    </source>
</evidence>
<sequence>MARSKGLSDSSCPVARALDVVGDRWSMLIIRDAFDGVRRFGAFQESLLIARNILTDRLKQLVESGVLDCVPASDGSAYWEYVLTPRGKALFPVIVTLRQWGEGNLFERGEKHSVLIDRTNGKPVPALALKNAGGKALAMEETFVKKVGER</sequence>
<dbReference type="RefSeq" id="WP_075360179.1">
    <property type="nucleotide sequence ID" value="NZ_MSRG01000088.1"/>
</dbReference>
<evidence type="ECO:0000256" key="2">
    <source>
        <dbReference type="ARBA" id="ARBA00023125"/>
    </source>
</evidence>
<accession>A0A242MSG7</accession>
<feature type="domain" description="HTH hxlR-type" evidence="4">
    <location>
        <begin position="12"/>
        <end position="109"/>
    </location>
</feature>
<dbReference type="PANTHER" id="PTHR33204:SF18">
    <property type="entry name" value="TRANSCRIPTIONAL REGULATORY PROTEIN"/>
    <property type="match status" value="1"/>
</dbReference>
<proteinExistence type="predicted"/>
<gene>
    <name evidence="5" type="ORF">PAMC26577_16525</name>
</gene>
<dbReference type="InterPro" id="IPR036390">
    <property type="entry name" value="WH_DNA-bd_sf"/>
</dbReference>
<keyword evidence="1" id="KW-0805">Transcription regulation</keyword>
<dbReference type="InterPro" id="IPR036388">
    <property type="entry name" value="WH-like_DNA-bd_sf"/>
</dbReference>
<dbReference type="SUPFAM" id="SSF46785">
    <property type="entry name" value="Winged helix' DNA-binding domain"/>
    <property type="match status" value="1"/>
</dbReference>
<reference evidence="5 6" key="1">
    <citation type="submission" date="2017-03" db="EMBL/GenBank/DDBJ databases">
        <title>Genome analysis of strain PAMC 26577.</title>
        <authorList>
            <person name="Oh H.-M."/>
            <person name="Yang J.-A."/>
        </authorList>
    </citation>
    <scope>NUCLEOTIDE SEQUENCE [LARGE SCALE GENOMIC DNA]</scope>
    <source>
        <strain evidence="5 6">PAMC 26577</strain>
    </source>
</reference>
<keyword evidence="3" id="KW-0804">Transcription</keyword>
<dbReference type="AlphaFoldDB" id="A0A242MSG7"/>
<dbReference type="EMBL" id="NBTZ01000067">
    <property type="protein sequence ID" value="OTP74224.1"/>
    <property type="molecule type" value="Genomic_DNA"/>
</dbReference>
<protein>
    <submittedName>
        <fullName evidence="5">Transcriptional regulator, HxlR family</fullName>
    </submittedName>
</protein>
<evidence type="ECO:0000256" key="3">
    <source>
        <dbReference type="ARBA" id="ARBA00023163"/>
    </source>
</evidence>
<dbReference type="Pfam" id="PF01638">
    <property type="entry name" value="HxlR"/>
    <property type="match status" value="1"/>
</dbReference>
<evidence type="ECO:0000256" key="1">
    <source>
        <dbReference type="ARBA" id="ARBA00023015"/>
    </source>
</evidence>
<name>A0A242MSG7_CABSO</name>
<dbReference type="Proteomes" id="UP000195221">
    <property type="component" value="Unassembled WGS sequence"/>
</dbReference>
<evidence type="ECO:0000313" key="6">
    <source>
        <dbReference type="Proteomes" id="UP000195221"/>
    </source>
</evidence>
<dbReference type="Gene3D" id="1.10.10.10">
    <property type="entry name" value="Winged helix-like DNA-binding domain superfamily/Winged helix DNA-binding domain"/>
    <property type="match status" value="1"/>
</dbReference>
<dbReference type="PANTHER" id="PTHR33204">
    <property type="entry name" value="TRANSCRIPTIONAL REGULATOR, MARR FAMILY"/>
    <property type="match status" value="1"/>
</dbReference>
<organism evidence="5 6">
    <name type="scientific">Caballeronia sordidicola</name>
    <name type="common">Burkholderia sordidicola</name>
    <dbReference type="NCBI Taxonomy" id="196367"/>
    <lineage>
        <taxon>Bacteria</taxon>
        <taxon>Pseudomonadati</taxon>
        <taxon>Pseudomonadota</taxon>
        <taxon>Betaproteobacteria</taxon>
        <taxon>Burkholderiales</taxon>
        <taxon>Burkholderiaceae</taxon>
        <taxon>Caballeronia</taxon>
    </lineage>
</organism>
<dbReference type="PROSITE" id="PS51118">
    <property type="entry name" value="HTH_HXLR"/>
    <property type="match status" value="1"/>
</dbReference>
<dbReference type="InterPro" id="IPR002577">
    <property type="entry name" value="HTH_HxlR"/>
</dbReference>
<dbReference type="GO" id="GO:0003677">
    <property type="term" value="F:DNA binding"/>
    <property type="evidence" value="ECO:0007669"/>
    <property type="project" value="UniProtKB-KW"/>
</dbReference>
<comment type="caution">
    <text evidence="5">The sequence shown here is derived from an EMBL/GenBank/DDBJ whole genome shotgun (WGS) entry which is preliminary data.</text>
</comment>
<evidence type="ECO:0000259" key="4">
    <source>
        <dbReference type="PROSITE" id="PS51118"/>
    </source>
</evidence>